<dbReference type="GO" id="GO:0016712">
    <property type="term" value="F:oxidoreductase activity, acting on paired donors, with incorporation or reduction of molecular oxygen, reduced flavin or flavoprotein as one donor, and incorporation of one atom of oxygen"/>
    <property type="evidence" value="ECO:0007669"/>
    <property type="project" value="TreeGrafter"/>
</dbReference>
<dbReference type="InParanoid" id="A0A674J204"/>
<keyword evidence="4" id="KW-0408">Iron</keyword>
<evidence type="ECO:0000313" key="6">
    <source>
        <dbReference type="Ensembl" id="ENSTMTP00000013962.1"/>
    </source>
</evidence>
<sequence length="144" mass="15853">QEPSGSWWQRETQPRLQGLALRISAWRVGGQRRGWPLPALPRTNRTELGDKYGPVFTIYLGAKRAVVLWGYEAVKEALVDQAEEFGGREGLALVDRTSKGNGEEQSGSRRHGSSGRESASWDADGKPQTHPAPDQRVGTSLNKS</sequence>
<dbReference type="GO" id="GO:0019373">
    <property type="term" value="P:epoxygenase P450 pathway"/>
    <property type="evidence" value="ECO:0007669"/>
    <property type="project" value="TreeGrafter"/>
</dbReference>
<dbReference type="Proteomes" id="UP000472274">
    <property type="component" value="Unplaced"/>
</dbReference>
<dbReference type="GeneTree" id="ENSGT00990000213949"/>
<dbReference type="Ensembl" id="ENSTMTT00000014439.1">
    <property type="protein sequence ID" value="ENSTMTP00000013962.1"/>
    <property type="gene ID" value="ENSTMTG00000010158.1"/>
</dbReference>
<evidence type="ECO:0000256" key="2">
    <source>
        <dbReference type="ARBA" id="ARBA00010617"/>
    </source>
</evidence>
<protein>
    <submittedName>
        <fullName evidence="6">Uncharacterized protein</fullName>
    </submittedName>
</protein>
<dbReference type="InterPro" id="IPR050182">
    <property type="entry name" value="Cytochrome_P450_fam2"/>
</dbReference>
<keyword evidence="7" id="KW-1185">Reference proteome</keyword>
<keyword evidence="3" id="KW-0479">Metal-binding</keyword>
<evidence type="ECO:0000256" key="4">
    <source>
        <dbReference type="ARBA" id="ARBA00023004"/>
    </source>
</evidence>
<feature type="region of interest" description="Disordered" evidence="5">
    <location>
        <begin position="89"/>
        <end position="144"/>
    </location>
</feature>
<evidence type="ECO:0000256" key="3">
    <source>
        <dbReference type="ARBA" id="ARBA00022723"/>
    </source>
</evidence>
<name>A0A674J204_9SAUR</name>
<reference evidence="6" key="1">
    <citation type="submission" date="2025-08" db="UniProtKB">
        <authorList>
            <consortium name="Ensembl"/>
        </authorList>
    </citation>
    <scope>IDENTIFICATION</scope>
</reference>
<dbReference type="SUPFAM" id="SSF48264">
    <property type="entry name" value="Cytochrome P450"/>
    <property type="match status" value="1"/>
</dbReference>
<dbReference type="Pfam" id="PF00067">
    <property type="entry name" value="p450"/>
    <property type="match status" value="1"/>
</dbReference>
<accession>A0A674J204</accession>
<dbReference type="GO" id="GO:0008392">
    <property type="term" value="F:arachidonate epoxygenase activity"/>
    <property type="evidence" value="ECO:0007669"/>
    <property type="project" value="TreeGrafter"/>
</dbReference>
<dbReference type="GO" id="GO:0006805">
    <property type="term" value="P:xenobiotic metabolic process"/>
    <property type="evidence" value="ECO:0007669"/>
    <property type="project" value="TreeGrafter"/>
</dbReference>
<evidence type="ECO:0000256" key="1">
    <source>
        <dbReference type="ARBA" id="ARBA00001971"/>
    </source>
</evidence>
<evidence type="ECO:0000313" key="7">
    <source>
        <dbReference type="Proteomes" id="UP000472274"/>
    </source>
</evidence>
<dbReference type="InterPro" id="IPR001128">
    <property type="entry name" value="Cyt_P450"/>
</dbReference>
<comment type="cofactor">
    <cofactor evidence="1">
        <name>heme</name>
        <dbReference type="ChEBI" id="CHEBI:30413"/>
    </cofactor>
</comment>
<dbReference type="GO" id="GO:0005506">
    <property type="term" value="F:iron ion binding"/>
    <property type="evidence" value="ECO:0007669"/>
    <property type="project" value="InterPro"/>
</dbReference>
<dbReference type="PRINTS" id="PR00463">
    <property type="entry name" value="EP450I"/>
</dbReference>
<dbReference type="GO" id="GO:0020037">
    <property type="term" value="F:heme binding"/>
    <property type="evidence" value="ECO:0007669"/>
    <property type="project" value="InterPro"/>
</dbReference>
<dbReference type="PANTHER" id="PTHR24300">
    <property type="entry name" value="CYTOCHROME P450 508A4-RELATED"/>
    <property type="match status" value="1"/>
</dbReference>
<proteinExistence type="inferred from homology"/>
<evidence type="ECO:0000256" key="5">
    <source>
        <dbReference type="SAM" id="MobiDB-lite"/>
    </source>
</evidence>
<organism evidence="6 7">
    <name type="scientific">Terrapene triunguis</name>
    <name type="common">Three-toed box turtle</name>
    <dbReference type="NCBI Taxonomy" id="2587831"/>
    <lineage>
        <taxon>Eukaryota</taxon>
        <taxon>Metazoa</taxon>
        <taxon>Chordata</taxon>
        <taxon>Craniata</taxon>
        <taxon>Vertebrata</taxon>
        <taxon>Euteleostomi</taxon>
        <taxon>Archelosauria</taxon>
        <taxon>Testudinata</taxon>
        <taxon>Testudines</taxon>
        <taxon>Cryptodira</taxon>
        <taxon>Durocryptodira</taxon>
        <taxon>Testudinoidea</taxon>
        <taxon>Emydidae</taxon>
        <taxon>Terrapene</taxon>
    </lineage>
</organism>
<dbReference type="InterPro" id="IPR036396">
    <property type="entry name" value="Cyt_P450_sf"/>
</dbReference>
<reference evidence="6" key="2">
    <citation type="submission" date="2025-09" db="UniProtKB">
        <authorList>
            <consortium name="Ensembl"/>
        </authorList>
    </citation>
    <scope>IDENTIFICATION</scope>
</reference>
<dbReference type="PANTHER" id="PTHR24300:SF153">
    <property type="entry name" value="CYTOCHROME P450 2G1-LIKE-RELATED"/>
    <property type="match status" value="1"/>
</dbReference>
<comment type="similarity">
    <text evidence="2">Belongs to the cytochrome P450 family.</text>
</comment>
<dbReference type="AlphaFoldDB" id="A0A674J204"/>
<dbReference type="InterPro" id="IPR002401">
    <property type="entry name" value="Cyt_P450_E_grp-I"/>
</dbReference>
<dbReference type="GO" id="GO:0005737">
    <property type="term" value="C:cytoplasm"/>
    <property type="evidence" value="ECO:0007669"/>
    <property type="project" value="TreeGrafter"/>
</dbReference>
<dbReference type="Gene3D" id="1.10.630.10">
    <property type="entry name" value="Cytochrome P450"/>
    <property type="match status" value="1"/>
</dbReference>